<dbReference type="PANTHER" id="PTHR22736">
    <property type="entry name" value="COILED-COIL DOMAIN-CONTAINING PROTEIN 66"/>
    <property type="match status" value="1"/>
</dbReference>
<feature type="compositionally biased region" description="Polar residues" evidence="2">
    <location>
        <begin position="163"/>
        <end position="199"/>
    </location>
</feature>
<evidence type="ECO:0000313" key="5">
    <source>
        <dbReference type="Proteomes" id="UP000230066"/>
    </source>
</evidence>
<evidence type="ECO:0000259" key="3">
    <source>
        <dbReference type="Pfam" id="PF15236"/>
    </source>
</evidence>
<name>A0A4E0QY71_FASHE</name>
<feature type="coiled-coil region" evidence="1">
    <location>
        <begin position="448"/>
        <end position="532"/>
    </location>
</feature>
<evidence type="ECO:0000256" key="2">
    <source>
        <dbReference type="SAM" id="MobiDB-lite"/>
    </source>
</evidence>
<keyword evidence="1" id="KW-0175">Coiled coil</keyword>
<feature type="region of interest" description="Disordered" evidence="2">
    <location>
        <begin position="908"/>
        <end position="987"/>
    </location>
</feature>
<dbReference type="GO" id="GO:0005929">
    <property type="term" value="C:cilium"/>
    <property type="evidence" value="ECO:0007669"/>
    <property type="project" value="TreeGrafter"/>
</dbReference>
<dbReference type="Pfam" id="PF15236">
    <property type="entry name" value="CCDC66"/>
    <property type="match status" value="1"/>
</dbReference>
<dbReference type="AlphaFoldDB" id="A0A4E0QY71"/>
<feature type="compositionally biased region" description="Polar residues" evidence="2">
    <location>
        <begin position="908"/>
        <end position="920"/>
    </location>
</feature>
<dbReference type="GO" id="GO:0060271">
    <property type="term" value="P:cilium assembly"/>
    <property type="evidence" value="ECO:0007669"/>
    <property type="project" value="TreeGrafter"/>
</dbReference>
<dbReference type="GO" id="GO:0008017">
    <property type="term" value="F:microtubule binding"/>
    <property type="evidence" value="ECO:0007669"/>
    <property type="project" value="TreeGrafter"/>
</dbReference>
<protein>
    <recommendedName>
        <fullName evidence="3">CCDC66 domain-containing protein</fullName>
    </recommendedName>
</protein>
<feature type="region of interest" description="Disordered" evidence="2">
    <location>
        <begin position="663"/>
        <end position="763"/>
    </location>
</feature>
<dbReference type="GO" id="GO:0005874">
    <property type="term" value="C:microtubule"/>
    <property type="evidence" value="ECO:0007669"/>
    <property type="project" value="TreeGrafter"/>
</dbReference>
<reference evidence="4" key="1">
    <citation type="submission" date="2019-03" db="EMBL/GenBank/DDBJ databases">
        <title>Improved annotation for the trematode Fasciola hepatica.</title>
        <authorList>
            <person name="Choi Y.-J."/>
            <person name="Martin J."/>
            <person name="Mitreva M."/>
        </authorList>
    </citation>
    <scope>NUCLEOTIDE SEQUENCE [LARGE SCALE GENOMIC DNA]</scope>
</reference>
<feature type="compositionally biased region" description="Basic and acidic residues" evidence="2">
    <location>
        <begin position="746"/>
        <end position="755"/>
    </location>
</feature>
<feature type="compositionally biased region" description="Polar residues" evidence="2">
    <location>
        <begin position="707"/>
        <end position="724"/>
    </location>
</feature>
<dbReference type="InterPro" id="IPR040467">
    <property type="entry name" value="CCDC66_dom"/>
</dbReference>
<accession>A0A4E0QY71</accession>
<evidence type="ECO:0000256" key="1">
    <source>
        <dbReference type="SAM" id="Coils"/>
    </source>
</evidence>
<keyword evidence="5" id="KW-1185">Reference proteome</keyword>
<feature type="domain" description="CCDC66" evidence="3">
    <location>
        <begin position="416"/>
        <end position="547"/>
    </location>
</feature>
<feature type="region of interest" description="Disordered" evidence="2">
    <location>
        <begin position="1"/>
        <end position="49"/>
    </location>
</feature>
<feature type="compositionally biased region" description="Polar residues" evidence="2">
    <location>
        <begin position="946"/>
        <end position="967"/>
    </location>
</feature>
<gene>
    <name evidence="4" type="ORF">D915_008832</name>
</gene>
<evidence type="ECO:0000313" key="4">
    <source>
        <dbReference type="EMBL" id="THD20359.1"/>
    </source>
</evidence>
<organism evidence="4 5">
    <name type="scientific">Fasciola hepatica</name>
    <name type="common">Liver fluke</name>
    <dbReference type="NCBI Taxonomy" id="6192"/>
    <lineage>
        <taxon>Eukaryota</taxon>
        <taxon>Metazoa</taxon>
        <taxon>Spiralia</taxon>
        <taxon>Lophotrochozoa</taxon>
        <taxon>Platyhelminthes</taxon>
        <taxon>Trematoda</taxon>
        <taxon>Digenea</taxon>
        <taxon>Plagiorchiida</taxon>
        <taxon>Echinostomata</taxon>
        <taxon>Echinostomatoidea</taxon>
        <taxon>Fasciolidae</taxon>
        <taxon>Fasciola</taxon>
    </lineage>
</organism>
<sequence>MNFVNKNVKKQNKKNGTARLNGSIKATASLDRNKKSTTINERNKKDSKKAVDTAHVNSGVIGSKQLQSIYNLVGDVRQRMPGDGKENQDVICSGVNDRPLTKSDDEVISSVMQQIAELNRDKLSEESMVKVLTAVYLDAKAKIAEKSKSESALFTNRLNANSVQQPEAVAPTSQEENIPVGENTSAGDKSGTPNRSLSISERKKIQWEKEKAELEAMKVHDPWNKPAFVRTTASTSVTAPSQAGPPLINSVSWSCSDQGTPVTASSTLPPILTPMAFATHEEAERARREEQRRQWKAELDQQVREQRLLQEKIRNEEQRKTEALMNEISLQQVNAQPFASFQSASGTPGLSNNMIYPVSGPVTAHPSASHFASTAFLPTTFVPLNPMSNASMQNTSAPNVPISVMPNVTFPSNSASFVGSTVSTTPSIARTGFNRTRGFTQQIYVDSAESAERARLAHEARMENLRQIEEKQRRKEEEKAQRLLEEKLDEERLARERAEFKAIAQTENEERLRREEIERQQVQQLHANLLEARQAVERSKALHYSRHKQATAAGDFIQSTPRTISTGIEPTQTTPSVTYSVPEQCQPMRPPDLPMFTATSVAAVPMMPAMPMAQPFTNLLYLPQQVPMISSSYMQNTHKEDAQVQTESNKTENVKKNLVPRCARETGPGRVGNKLVSAQSNDTKNGCSVPSRPNNTVKPRPTAAALKTNQRPTNTKSSSPNANTLEEKVFSAVTRSTAATGIPNKNSDRSCRDQLNEDGDFSQSLERNSTAWVDADVVDTDYHRTTYTAPNHGEGFVPYHRPQSRQRRHTGFTPPPEMPEPPTKSGSNLAASVRRSAPPGKPVPTRIPVPTKQPSTVPRPTRLNPSSETPIHIQRTASYTVGPLDRVGYDSLDLVRTHDVLNPLEANSSLPISREPSASVQAREAYKKSSNPALYGDPPVKAANSAKVTQRISAPNTTNKKQTPARNTENDPILNPGLVKQHPTPRQDSILRHLSQIRQELNMKRELYESGNYDDEDD</sequence>
<feature type="compositionally biased region" description="Polar residues" evidence="2">
    <location>
        <begin position="676"/>
        <end position="697"/>
    </location>
</feature>
<dbReference type="EMBL" id="JXXN02004747">
    <property type="protein sequence ID" value="THD20359.1"/>
    <property type="molecule type" value="Genomic_DNA"/>
</dbReference>
<feature type="region of interest" description="Disordered" evidence="2">
    <location>
        <begin position="786"/>
        <end position="876"/>
    </location>
</feature>
<feature type="compositionally biased region" description="Polar residues" evidence="2">
    <location>
        <begin position="852"/>
        <end position="876"/>
    </location>
</feature>
<proteinExistence type="predicted"/>
<dbReference type="Proteomes" id="UP000230066">
    <property type="component" value="Unassembled WGS sequence"/>
</dbReference>
<dbReference type="PANTHER" id="PTHR22736:SF2">
    <property type="entry name" value="COILED-COIL DOMAIN-CONTAINING PROTEIN 66"/>
    <property type="match status" value="1"/>
</dbReference>
<dbReference type="InterPro" id="IPR039183">
    <property type="entry name" value="CCD66"/>
</dbReference>
<feature type="region of interest" description="Disordered" evidence="2">
    <location>
        <begin position="163"/>
        <end position="200"/>
    </location>
</feature>
<feature type="compositionally biased region" description="Polar residues" evidence="2">
    <location>
        <begin position="733"/>
        <end position="745"/>
    </location>
</feature>
<feature type="coiled-coil region" evidence="1">
    <location>
        <begin position="285"/>
        <end position="319"/>
    </location>
</feature>
<comment type="caution">
    <text evidence="4">The sequence shown here is derived from an EMBL/GenBank/DDBJ whole genome shotgun (WGS) entry which is preliminary data.</text>
</comment>
<feature type="compositionally biased region" description="Pro residues" evidence="2">
    <location>
        <begin position="813"/>
        <end position="822"/>
    </location>
</feature>